<reference evidence="13 14" key="4">
    <citation type="journal article" date="2009" name="Appl. Environ. Microbiol.">
        <title>Comparative genome-wide transcriptional profiling of Azorhizobium caulinodans ORS571 grown under free-living and symbiotic conditions.</title>
        <authorList>
            <person name="Tsukada S."/>
            <person name="Aono T."/>
            <person name="Akiba N."/>
            <person name="Lee KB."/>
            <person name="Liu CT."/>
            <person name="Toyazaki H."/>
            <person name="Oyaizu H."/>
        </authorList>
    </citation>
    <scope>NUCLEOTIDE SEQUENCE [LARGE SCALE GENOMIC DNA]</scope>
    <source>
        <strain evidence="14">ATCC 43989 / DSM 5975 / JCM 20966 / LMG 6465 / NBRC 14845 / NCIMB 13405 / ORS 571</strain>
    </source>
</reference>
<reference evidence="13 14" key="3">
    <citation type="journal article" date="2008" name="BMC Genomics">
        <title>The genome of the versatile nitrogen fixer Azorhizobium caulinodans ORS571.</title>
        <authorList>
            <person name="Lee KB."/>
            <person name="Backer P.D."/>
            <person name="Aono T."/>
            <person name="Liu CT."/>
            <person name="Suzuki S."/>
            <person name="Suzuki T."/>
            <person name="Kaneko T."/>
            <person name="Yamada M."/>
            <person name="Tabata S."/>
            <person name="Kupfer D.M."/>
            <person name="Najar F.Z."/>
            <person name="Wiley G.B."/>
            <person name="Roe B."/>
            <person name="Binnewies T.T."/>
            <person name="Ussery D.W."/>
            <person name="D'Haeze W."/>
            <person name="Herder J.D."/>
            <person name="Gevers D."/>
            <person name="Vereecke D."/>
            <person name="Holsters M."/>
            <person name="Oyaizu H."/>
        </authorList>
    </citation>
    <scope>NUCLEOTIDE SEQUENCE [LARGE SCALE GENOMIC DNA]</scope>
    <source>
        <strain evidence="14">ATCC 43989 / DSM 5975 / JCM 20966 / LMG 6465 / NBRC 14845 / NCIMB 13405 / ORS 571</strain>
    </source>
</reference>
<dbReference type="InterPro" id="IPR036563">
    <property type="entry name" value="MoaE_sf"/>
</dbReference>
<dbReference type="InterPro" id="IPR003448">
    <property type="entry name" value="Mopterin_biosynth_MoaE"/>
</dbReference>
<comment type="pathway">
    <text evidence="1">Cofactor biosynthesis; molybdopterin biosynthesis.</text>
</comment>
<reference evidence="13 14" key="5">
    <citation type="journal article" date="2010" name="Appl. Environ. Microbiol.">
        <title>phrR-like gene praR of Azorhizobium caulinodans ORS571 is essential for symbiosis with Sesbania rostrata and is involved in expression of reb genes.</title>
        <authorList>
            <person name="Akiba N."/>
            <person name="Aono T."/>
            <person name="Toyazaki H."/>
            <person name="Sato S."/>
            <person name="Oyaizu H."/>
        </authorList>
    </citation>
    <scope>NUCLEOTIDE SEQUENCE [LARGE SCALE GENOMIC DNA]</scope>
    <source>
        <strain evidence="14">ATCC 43989 / DSM 5975 / JCM 20966 / LMG 6465 / NBRC 14845 / NCIMB 13405 / ORS 571</strain>
    </source>
</reference>
<keyword evidence="14" id="KW-1185">Reference proteome</keyword>
<gene>
    <name evidence="13" type="ordered locus">AZC_3969</name>
</gene>
<evidence type="ECO:0000256" key="10">
    <source>
        <dbReference type="ARBA" id="ARBA00030781"/>
    </source>
</evidence>
<dbReference type="UniPathway" id="UPA00344"/>
<reference evidence="13 14" key="6">
    <citation type="journal article" date="2011" name="Appl. Environ. Microbiol.">
        <title>Involvement of the azorhizobial chromosome partition gene (parA) in the onset of bacteroid differentiation during Sesbania rostrata stem nodule development.</title>
        <authorList>
            <person name="Liu CT."/>
            <person name="Lee KB."/>
            <person name="Wang YS."/>
            <person name="Peng MH."/>
            <person name="Lee KT."/>
            <person name="Suzuki S."/>
            <person name="Suzuki T."/>
            <person name="Oyaizu H."/>
        </authorList>
    </citation>
    <scope>NUCLEOTIDE SEQUENCE [LARGE SCALE GENOMIC DNA]</scope>
    <source>
        <strain evidence="14">ATCC 43989 / DSM 5975 / JCM 20966 / LMG 6465 / NBRC 14845 / NCIMB 13405 / ORS 571</strain>
    </source>
</reference>
<evidence type="ECO:0000313" key="14">
    <source>
        <dbReference type="Proteomes" id="UP000000270"/>
    </source>
</evidence>
<protein>
    <recommendedName>
        <fullName evidence="4">Molybdopterin synthase catalytic subunit</fullName>
        <ecNumber evidence="3">2.8.1.12</ecNumber>
    </recommendedName>
    <alternativeName>
        <fullName evidence="10">MPT synthase subunit 2</fullName>
    </alternativeName>
    <alternativeName>
        <fullName evidence="8">Molybdenum cofactor biosynthesis protein E</fullName>
    </alternativeName>
    <alternativeName>
        <fullName evidence="9">Molybdopterin-converting factor large subunit</fullName>
    </alternativeName>
    <alternativeName>
        <fullName evidence="11">Molybdopterin-converting factor subunit 2</fullName>
    </alternativeName>
</protein>
<reference evidence="14" key="2">
    <citation type="submission" date="2007-04" db="EMBL/GenBank/DDBJ databases">
        <title>Complete genome sequence of the nitrogen-fixing bacterium Azorhizobium caulinodans ORS571.</title>
        <authorList>
            <person name="Lee K.B."/>
            <person name="Backer P.D."/>
            <person name="Aono T."/>
            <person name="Liu C.T."/>
            <person name="Suzuki S."/>
            <person name="Suzuki T."/>
            <person name="Kaneko T."/>
            <person name="Yamada M."/>
            <person name="Tabata S."/>
            <person name="Kupfer D.M."/>
            <person name="Najar F.Z."/>
            <person name="Wiley G.B."/>
            <person name="Roe B."/>
            <person name="Binnewies T."/>
            <person name="Ussery D."/>
            <person name="Vereecke D."/>
            <person name="Gevers D."/>
            <person name="Holsters M."/>
            <person name="Oyaizu H."/>
        </authorList>
    </citation>
    <scope>NUCLEOTIDE SEQUENCE [LARGE SCALE GENOMIC DNA]</scope>
    <source>
        <strain evidence="14">ATCC 43989 / DSM 5975 / JCM 20966 / LMG 6465 / NBRC 14845 / NCIMB 13405 / ORS 571</strain>
    </source>
</reference>
<dbReference type="Pfam" id="PF02391">
    <property type="entry name" value="MoaE"/>
    <property type="match status" value="1"/>
</dbReference>
<evidence type="ECO:0000256" key="9">
    <source>
        <dbReference type="ARBA" id="ARBA00030407"/>
    </source>
</evidence>
<dbReference type="KEGG" id="azc:AZC_3969"/>
<dbReference type="HOGENOM" id="CLU_089568_2_1_5"/>
<comment type="subunit">
    <text evidence="7">Heterotetramer of 2 MoaD subunits and 2 MoaE subunits. Also stable as homodimer. The enzyme changes between these two forms during catalysis.</text>
</comment>
<dbReference type="CDD" id="cd00756">
    <property type="entry name" value="MoaE"/>
    <property type="match status" value="1"/>
</dbReference>
<organism evidence="13 14">
    <name type="scientific">Azorhizobium caulinodans (strain ATCC 43989 / DSM 5975 / JCM 20966 / LMG 6465 / NBRC 14845 / NCIMB 13405 / ORS 571)</name>
    <dbReference type="NCBI Taxonomy" id="438753"/>
    <lineage>
        <taxon>Bacteria</taxon>
        <taxon>Pseudomonadati</taxon>
        <taxon>Pseudomonadota</taxon>
        <taxon>Alphaproteobacteria</taxon>
        <taxon>Hyphomicrobiales</taxon>
        <taxon>Xanthobacteraceae</taxon>
        <taxon>Azorhizobium</taxon>
    </lineage>
</organism>
<evidence type="ECO:0000256" key="7">
    <source>
        <dbReference type="ARBA" id="ARBA00026066"/>
    </source>
</evidence>
<name>A8IKZ6_AZOC5</name>
<reference evidence="13 14" key="1">
    <citation type="journal article" date="2007" name="Appl. Environ. Microbiol.">
        <title>Rhizobial factors required for stem nodule maturation and maintenance in Sesbania rostrata-Azorhizobium caulinodans ORS571 symbiosis.</title>
        <authorList>
            <person name="Suzuki S."/>
            <person name="Aono T."/>
            <person name="Lee KB."/>
            <person name="Suzuki T."/>
            <person name="Liu CT."/>
            <person name="Miwa H."/>
            <person name="Wakao S."/>
            <person name="Iki T."/>
            <person name="Oyaizu H."/>
        </authorList>
    </citation>
    <scope>NUCLEOTIDE SEQUENCE [LARGE SCALE GENOMIC DNA]</scope>
    <source>
        <strain evidence="14">ATCC 43989 / DSM 5975 / JCM 20966 / LMG 6465 / NBRC 14845 / NCIMB 13405 / ORS 571</strain>
    </source>
</reference>
<evidence type="ECO:0000256" key="11">
    <source>
        <dbReference type="ARBA" id="ARBA00032474"/>
    </source>
</evidence>
<evidence type="ECO:0000256" key="5">
    <source>
        <dbReference type="ARBA" id="ARBA00023150"/>
    </source>
</evidence>
<accession>A8IKZ6</accession>
<comment type="similarity">
    <text evidence="2">Belongs to the MoaE family.</text>
</comment>
<dbReference type="GO" id="GO:0006777">
    <property type="term" value="P:Mo-molybdopterin cofactor biosynthetic process"/>
    <property type="evidence" value="ECO:0007669"/>
    <property type="project" value="UniProtKB-KW"/>
</dbReference>
<dbReference type="PANTHER" id="PTHR23404">
    <property type="entry name" value="MOLYBDOPTERIN SYNTHASE RELATED"/>
    <property type="match status" value="1"/>
</dbReference>
<dbReference type="Gene3D" id="3.90.1170.40">
    <property type="entry name" value="Molybdopterin biosynthesis MoaE subunit"/>
    <property type="match status" value="1"/>
</dbReference>
<dbReference type="GO" id="GO:0030366">
    <property type="term" value="F:molybdopterin synthase activity"/>
    <property type="evidence" value="ECO:0007669"/>
    <property type="project" value="UniProtKB-EC"/>
</dbReference>
<dbReference type="EC" id="2.8.1.12" evidence="3"/>
<comment type="function">
    <text evidence="6">Converts molybdopterin precursor Z into molybdopterin. This requires the incorporation of two sulfur atoms into precursor Z to generate a dithiolene group. The sulfur is provided by MoaD.</text>
</comment>
<dbReference type="EMBL" id="AP009384">
    <property type="protein sequence ID" value="BAF89967.1"/>
    <property type="molecule type" value="Genomic_DNA"/>
</dbReference>
<evidence type="ECO:0000256" key="2">
    <source>
        <dbReference type="ARBA" id="ARBA00005426"/>
    </source>
</evidence>
<dbReference type="SUPFAM" id="SSF54690">
    <property type="entry name" value="Molybdopterin synthase subunit MoaE"/>
    <property type="match status" value="1"/>
</dbReference>
<evidence type="ECO:0000256" key="6">
    <source>
        <dbReference type="ARBA" id="ARBA00025448"/>
    </source>
</evidence>
<keyword evidence="5" id="KW-0501">Molybdenum cofactor biosynthesis</keyword>
<dbReference type="AlphaFoldDB" id="A8IKZ6"/>
<proteinExistence type="inferred from homology"/>
<evidence type="ECO:0000256" key="3">
    <source>
        <dbReference type="ARBA" id="ARBA00011950"/>
    </source>
</evidence>
<evidence type="ECO:0000256" key="8">
    <source>
        <dbReference type="ARBA" id="ARBA00029745"/>
    </source>
</evidence>
<sequence>MSDSPPADDLFGVRVQAEDFDAAAEIAALAQGRTDIGAVVTFSGLCRADVKDGLPLAALHLEHYPGMAEAEMERILYEARTRWPLSGGRVVHRFGRIVPGENIVLVVTASPHRGAAFAAAEFLMDWLKTSAPFWKKEERPGAADDGAWVEAKDADDDAALRWGSPSA</sequence>
<evidence type="ECO:0000256" key="1">
    <source>
        <dbReference type="ARBA" id="ARBA00005046"/>
    </source>
</evidence>
<evidence type="ECO:0000256" key="4">
    <source>
        <dbReference type="ARBA" id="ARBA00013858"/>
    </source>
</evidence>
<dbReference type="STRING" id="438753.AZC_3969"/>
<dbReference type="eggNOG" id="COG0314">
    <property type="taxonomic scope" value="Bacteria"/>
</dbReference>
<evidence type="ECO:0000313" key="13">
    <source>
        <dbReference type="EMBL" id="BAF89967.1"/>
    </source>
</evidence>
<evidence type="ECO:0000256" key="12">
    <source>
        <dbReference type="ARBA" id="ARBA00049878"/>
    </source>
</evidence>
<comment type="catalytic activity">
    <reaction evidence="12">
        <text>2 [molybdopterin-synthase sulfur-carrier protein]-C-terminal-Gly-aminoethanethioate + cyclic pyranopterin phosphate + H2O = molybdopterin + 2 [molybdopterin-synthase sulfur-carrier protein]-C-terminal Gly-Gly + 2 H(+)</text>
        <dbReference type="Rhea" id="RHEA:26333"/>
        <dbReference type="Rhea" id="RHEA-COMP:12202"/>
        <dbReference type="Rhea" id="RHEA-COMP:19907"/>
        <dbReference type="ChEBI" id="CHEBI:15377"/>
        <dbReference type="ChEBI" id="CHEBI:15378"/>
        <dbReference type="ChEBI" id="CHEBI:58698"/>
        <dbReference type="ChEBI" id="CHEBI:59648"/>
        <dbReference type="ChEBI" id="CHEBI:90778"/>
        <dbReference type="ChEBI" id="CHEBI:232372"/>
        <dbReference type="EC" id="2.8.1.12"/>
    </reaction>
</comment>
<dbReference type="Proteomes" id="UP000000270">
    <property type="component" value="Chromosome"/>
</dbReference>